<name>A0ACA9MU18_9GLOM</name>
<protein>
    <submittedName>
        <fullName evidence="1">29757_t:CDS:1</fullName>
    </submittedName>
</protein>
<sequence>AEPSRSETTEINSILPTLHALPALPTLFEDISPPLLTEHARTTLHIECCLKTHSTVRYDVIRGQVEKFLREFKTSLLCHSEVTDFQDVALLKEHVEYMIVAEAGSDTSDIQILENVDLDIHVYQLNEDDVVEEYQEEENVLTANYWDLPARALDGLWDNLIFDENIKTRLLDYVYTTILFADRNVNTNIISWNRIILLHGPPGTGKTTLCRAFAQKLSIRLAERYSHGKLFEINSHSLFSKWFSESGKLVQKLFQQIYDLIDDDDAFVCILIDEVESLAATRRSALSGAEPLDAVRVVNALLTQIDKLKQEKNVLILTTSNITEAIDIAFIDRADIKQYIGLPSQQAIYGILSSCIRELMRVRIIAEEEFLLDWRAVELYQHTNSIDNPSIRLYSICGKCQATYAHFLKSWATTTLKDFLKALEHAVDNETIGRKLTLENQSEDGTCKMLINEQN</sequence>
<dbReference type="Proteomes" id="UP000789920">
    <property type="component" value="Unassembled WGS sequence"/>
</dbReference>
<accession>A0ACA9MU18</accession>
<dbReference type="EMBL" id="CAJVQC010010253">
    <property type="protein sequence ID" value="CAG8614259.1"/>
    <property type="molecule type" value="Genomic_DNA"/>
</dbReference>
<keyword evidence="2" id="KW-1185">Reference proteome</keyword>
<evidence type="ECO:0000313" key="2">
    <source>
        <dbReference type="Proteomes" id="UP000789920"/>
    </source>
</evidence>
<reference evidence="1" key="1">
    <citation type="submission" date="2021-06" db="EMBL/GenBank/DDBJ databases">
        <authorList>
            <person name="Kallberg Y."/>
            <person name="Tangrot J."/>
            <person name="Rosling A."/>
        </authorList>
    </citation>
    <scope>NUCLEOTIDE SEQUENCE</scope>
    <source>
        <strain evidence="1">MA461A</strain>
    </source>
</reference>
<comment type="caution">
    <text evidence="1">The sequence shown here is derived from an EMBL/GenBank/DDBJ whole genome shotgun (WGS) entry which is preliminary data.</text>
</comment>
<evidence type="ECO:0000313" key="1">
    <source>
        <dbReference type="EMBL" id="CAG8614259.1"/>
    </source>
</evidence>
<proteinExistence type="predicted"/>
<feature type="non-terminal residue" evidence="1">
    <location>
        <position position="1"/>
    </location>
</feature>
<gene>
    <name evidence="1" type="ORF">RPERSI_LOCUS6432</name>
</gene>
<organism evidence="1 2">
    <name type="scientific">Racocetra persica</name>
    <dbReference type="NCBI Taxonomy" id="160502"/>
    <lineage>
        <taxon>Eukaryota</taxon>
        <taxon>Fungi</taxon>
        <taxon>Fungi incertae sedis</taxon>
        <taxon>Mucoromycota</taxon>
        <taxon>Glomeromycotina</taxon>
        <taxon>Glomeromycetes</taxon>
        <taxon>Diversisporales</taxon>
        <taxon>Gigasporaceae</taxon>
        <taxon>Racocetra</taxon>
    </lineage>
</organism>